<organism evidence="16 17">
    <name type="scientific">Brevundimonas staleyi</name>
    <dbReference type="NCBI Taxonomy" id="74326"/>
    <lineage>
        <taxon>Bacteria</taxon>
        <taxon>Pseudomonadati</taxon>
        <taxon>Pseudomonadota</taxon>
        <taxon>Alphaproteobacteria</taxon>
        <taxon>Caulobacterales</taxon>
        <taxon>Caulobacteraceae</taxon>
        <taxon>Brevundimonas</taxon>
    </lineage>
</organism>
<feature type="chain" id="PRO_5046910788" evidence="13">
    <location>
        <begin position="23"/>
        <end position="722"/>
    </location>
</feature>
<dbReference type="RefSeq" id="WP_374037030.1">
    <property type="nucleotide sequence ID" value="NZ_CP169082.1"/>
</dbReference>
<reference evidence="17" key="1">
    <citation type="journal article" date="2019" name="Int. J. Syst. Evol. Microbiol.">
        <title>The Global Catalogue of Microorganisms (GCM) 10K type strain sequencing project: providing services to taxonomists for standard genome sequencing and annotation.</title>
        <authorList>
            <consortium name="The Broad Institute Genomics Platform"/>
            <consortium name="The Broad Institute Genome Sequencing Center for Infectious Disease"/>
            <person name="Wu L."/>
            <person name="Ma J."/>
        </authorList>
    </citation>
    <scope>NUCLEOTIDE SEQUENCE [LARGE SCALE GENOMIC DNA]</scope>
    <source>
        <strain evidence="17">JCM 12125</strain>
    </source>
</reference>
<name>A0ABW0FSK8_9CAUL</name>
<comment type="subcellular location">
    <subcellularLocation>
        <location evidence="1 11">Cell outer membrane</location>
        <topology evidence="1 11">Multi-pass membrane protein</topology>
    </subcellularLocation>
</comment>
<dbReference type="Gene3D" id="2.40.170.20">
    <property type="entry name" value="TonB-dependent receptor, beta-barrel domain"/>
    <property type="match status" value="1"/>
</dbReference>
<evidence type="ECO:0000256" key="12">
    <source>
        <dbReference type="RuleBase" id="RU003357"/>
    </source>
</evidence>
<dbReference type="Proteomes" id="UP001596152">
    <property type="component" value="Unassembled WGS sequence"/>
</dbReference>
<keyword evidence="9 11" id="KW-0472">Membrane</keyword>
<keyword evidence="8 12" id="KW-0798">TonB box</keyword>
<protein>
    <submittedName>
        <fullName evidence="16">TonB-dependent receptor</fullName>
    </submittedName>
</protein>
<dbReference type="InterPro" id="IPR036942">
    <property type="entry name" value="Beta-barrel_TonB_sf"/>
</dbReference>
<evidence type="ECO:0000259" key="14">
    <source>
        <dbReference type="Pfam" id="PF00593"/>
    </source>
</evidence>
<evidence type="ECO:0000313" key="16">
    <source>
        <dbReference type="EMBL" id="MFC5344407.1"/>
    </source>
</evidence>
<dbReference type="Pfam" id="PF00593">
    <property type="entry name" value="TonB_dep_Rec_b-barrel"/>
    <property type="match status" value="1"/>
</dbReference>
<evidence type="ECO:0000256" key="13">
    <source>
        <dbReference type="SAM" id="SignalP"/>
    </source>
</evidence>
<evidence type="ECO:0000256" key="4">
    <source>
        <dbReference type="ARBA" id="ARBA00022496"/>
    </source>
</evidence>
<keyword evidence="10 11" id="KW-0998">Cell outer membrane</keyword>
<evidence type="ECO:0000256" key="8">
    <source>
        <dbReference type="ARBA" id="ARBA00023077"/>
    </source>
</evidence>
<proteinExistence type="inferred from homology"/>
<evidence type="ECO:0000256" key="5">
    <source>
        <dbReference type="ARBA" id="ARBA00022692"/>
    </source>
</evidence>
<dbReference type="InterPro" id="IPR012910">
    <property type="entry name" value="Plug_dom"/>
</dbReference>
<comment type="similarity">
    <text evidence="11 12">Belongs to the TonB-dependent receptor family.</text>
</comment>
<evidence type="ECO:0000256" key="10">
    <source>
        <dbReference type="ARBA" id="ARBA00023237"/>
    </source>
</evidence>
<keyword evidence="4" id="KW-0410">Iron transport</keyword>
<gene>
    <name evidence="16" type="ORF">ACFPIE_10800</name>
</gene>
<evidence type="ECO:0000256" key="11">
    <source>
        <dbReference type="PROSITE-ProRule" id="PRU01360"/>
    </source>
</evidence>
<feature type="domain" description="TonB-dependent receptor-like beta-barrel" evidence="14">
    <location>
        <begin position="277"/>
        <end position="692"/>
    </location>
</feature>
<keyword evidence="17" id="KW-1185">Reference proteome</keyword>
<evidence type="ECO:0000259" key="15">
    <source>
        <dbReference type="Pfam" id="PF07715"/>
    </source>
</evidence>
<dbReference type="PANTHER" id="PTHR32552">
    <property type="entry name" value="FERRICHROME IRON RECEPTOR-RELATED"/>
    <property type="match status" value="1"/>
</dbReference>
<dbReference type="EMBL" id="JBHSLF010000020">
    <property type="protein sequence ID" value="MFC5344407.1"/>
    <property type="molecule type" value="Genomic_DNA"/>
</dbReference>
<keyword evidence="16" id="KW-0675">Receptor</keyword>
<feature type="domain" description="TonB-dependent receptor plug" evidence="15">
    <location>
        <begin position="52"/>
        <end position="158"/>
    </location>
</feature>
<keyword evidence="3 11" id="KW-1134">Transmembrane beta strand</keyword>
<dbReference type="InterPro" id="IPR039426">
    <property type="entry name" value="TonB-dep_rcpt-like"/>
</dbReference>
<dbReference type="SUPFAM" id="SSF56935">
    <property type="entry name" value="Porins"/>
    <property type="match status" value="1"/>
</dbReference>
<accession>A0ABW0FSK8</accession>
<dbReference type="PROSITE" id="PS52016">
    <property type="entry name" value="TONB_DEPENDENT_REC_3"/>
    <property type="match status" value="1"/>
</dbReference>
<keyword evidence="7" id="KW-0406">Ion transport</keyword>
<keyword evidence="13" id="KW-0732">Signal</keyword>
<keyword evidence="2 11" id="KW-0813">Transport</keyword>
<evidence type="ECO:0000256" key="3">
    <source>
        <dbReference type="ARBA" id="ARBA00022452"/>
    </source>
</evidence>
<evidence type="ECO:0000313" key="17">
    <source>
        <dbReference type="Proteomes" id="UP001596152"/>
    </source>
</evidence>
<evidence type="ECO:0000256" key="1">
    <source>
        <dbReference type="ARBA" id="ARBA00004571"/>
    </source>
</evidence>
<keyword evidence="6" id="KW-0408">Iron</keyword>
<evidence type="ECO:0000256" key="9">
    <source>
        <dbReference type="ARBA" id="ARBA00023136"/>
    </source>
</evidence>
<dbReference type="PANTHER" id="PTHR32552:SF81">
    <property type="entry name" value="TONB-DEPENDENT OUTER MEMBRANE RECEPTOR"/>
    <property type="match status" value="1"/>
</dbReference>
<evidence type="ECO:0000256" key="7">
    <source>
        <dbReference type="ARBA" id="ARBA00023065"/>
    </source>
</evidence>
<feature type="signal peptide" evidence="13">
    <location>
        <begin position="1"/>
        <end position="22"/>
    </location>
</feature>
<sequence>MAGKLWLTTSAAVLLWAGAAQAQDLAAPAAADPQASQLDEVVVTAERRTSNLQTTAVAASVLSGEQLQDKGVSNIETLQFSVPSLTVQNSGQGNSFNIRGIGKTENNSSVGVGVITYRDGVAVFPAYFQNEPLFDIQSLEVLRGPQGTFAGQNATGGAVFITQRNPDFDGFGGYVTAQAGNYSDFRVNGAVNLPLSDTLAARIAFNKETRDSFYDVIGTPSRGEPGVLDTASVRGSLLWTPNDQVRVLLKSDYTHHDMGGYPTSPIASPLPLHTIATNGPYASVDETARTVLNASYQFNNGITLRSITGAQYGTTYIRSDADGTATLPFTFYDEVEQRLLSQELTLVSPDEGRLTWILGAYYQDDLITFPPGQFVTTQYVSAALPILYDTLLEGENPKTTSAVFGQVTYDLTDALELQVGARYTRSTVENRASLAAPLLGLRLTQNDRSEEDAVTGKVALNWTLDENNFLYGFVAKGHKAGGLNGPNLAFIAPKPFEGEDVIDFEAGWKSTMFDGRLRTQLGGYYNIYQNFQINIGDPTTPAITSILNVTDDTIIYGVEASAQGRFGNLGFDFGLSLSSSELGRFFAADPRRARTGVCDQNNGPASGNCVNLEGNAQTYAPEMTLSAGIEYDFALGQGTLTPRIDYSHISDSWASIFANAALGDHLTERDIVNAQVTYSQGDWKLQAYSTNLTDLEYIASVKAGQRYAGAPRQYGVRLTRNF</sequence>
<comment type="caution">
    <text evidence="16">The sequence shown here is derived from an EMBL/GenBank/DDBJ whole genome shotgun (WGS) entry which is preliminary data.</text>
</comment>
<keyword evidence="5 11" id="KW-0812">Transmembrane</keyword>
<dbReference type="Pfam" id="PF07715">
    <property type="entry name" value="Plug"/>
    <property type="match status" value="1"/>
</dbReference>
<evidence type="ECO:0000256" key="6">
    <source>
        <dbReference type="ARBA" id="ARBA00023004"/>
    </source>
</evidence>
<evidence type="ECO:0000256" key="2">
    <source>
        <dbReference type="ARBA" id="ARBA00022448"/>
    </source>
</evidence>
<dbReference type="InterPro" id="IPR000531">
    <property type="entry name" value="Beta-barrel_TonB"/>
</dbReference>